<sequence>MKFPKFNFETVFFIFFPSIVLYCLTKASAKSFLSKLNFRFSFFLPRIPFQVNILTEVPTTNLMINAITTKITNKIIFAPQNHLIIFTSVSIANSLIHTC</sequence>
<reference evidence="1" key="1">
    <citation type="submission" date="2021-05" db="EMBL/GenBank/DDBJ databases">
        <authorList>
            <person name="Alioto T."/>
            <person name="Alioto T."/>
            <person name="Gomez Garrido J."/>
        </authorList>
    </citation>
    <scope>NUCLEOTIDE SEQUENCE</scope>
</reference>
<name>A0A8D8PQZ6_9HEMI</name>
<evidence type="ECO:0000313" key="1">
    <source>
        <dbReference type="EMBL" id="CAG6612022.1"/>
    </source>
</evidence>
<proteinExistence type="predicted"/>
<dbReference type="AlphaFoldDB" id="A0A8D8PQZ6"/>
<protein>
    <submittedName>
        <fullName evidence="1">Uncharacterized protein</fullName>
    </submittedName>
</protein>
<accession>A0A8D8PQZ6</accession>
<organism evidence="1">
    <name type="scientific">Cacopsylla melanoneura</name>
    <dbReference type="NCBI Taxonomy" id="428564"/>
    <lineage>
        <taxon>Eukaryota</taxon>
        <taxon>Metazoa</taxon>
        <taxon>Ecdysozoa</taxon>
        <taxon>Arthropoda</taxon>
        <taxon>Hexapoda</taxon>
        <taxon>Insecta</taxon>
        <taxon>Pterygota</taxon>
        <taxon>Neoptera</taxon>
        <taxon>Paraneoptera</taxon>
        <taxon>Hemiptera</taxon>
        <taxon>Sternorrhyncha</taxon>
        <taxon>Psylloidea</taxon>
        <taxon>Psyllidae</taxon>
        <taxon>Psyllinae</taxon>
        <taxon>Cacopsylla</taxon>
    </lineage>
</organism>
<dbReference type="EMBL" id="HBUF01023572">
    <property type="protein sequence ID" value="CAG6612022.1"/>
    <property type="molecule type" value="Transcribed_RNA"/>
</dbReference>